<evidence type="ECO:0000256" key="3">
    <source>
        <dbReference type="ARBA" id="ARBA00004906"/>
    </source>
</evidence>
<dbReference type="InterPro" id="IPR001841">
    <property type="entry name" value="Znf_RING"/>
</dbReference>
<evidence type="ECO:0000256" key="15">
    <source>
        <dbReference type="RuleBase" id="RU365038"/>
    </source>
</evidence>
<accession>A0A642V5G3</accession>
<comment type="caution">
    <text evidence="19">The sequence shown here is derived from an EMBL/GenBank/DDBJ whole genome shotgun (WGS) entry which is preliminary data.</text>
</comment>
<dbReference type="GO" id="GO:0006325">
    <property type="term" value="P:chromatin organization"/>
    <property type="evidence" value="ECO:0007669"/>
    <property type="project" value="UniProtKB-KW"/>
</dbReference>
<gene>
    <name evidence="19" type="ORF">TRICI_004553</name>
</gene>
<feature type="region of interest" description="Disordered" evidence="17">
    <location>
        <begin position="218"/>
        <end position="254"/>
    </location>
</feature>
<feature type="domain" description="RING-type" evidence="18">
    <location>
        <begin position="653"/>
        <end position="692"/>
    </location>
</feature>
<dbReference type="Gene3D" id="1.10.287.1490">
    <property type="match status" value="1"/>
</dbReference>
<dbReference type="PANTHER" id="PTHR23163">
    <property type="entry name" value="RING FINGER PROTEIN-RELATED"/>
    <property type="match status" value="1"/>
</dbReference>
<comment type="function">
    <text evidence="13">E3 ubiquitin-protein ligase that mediates monoubiquitination of histone H2B to form H2BK123ub1. H2BK123ub1 gives a specific tag for epigenetic transcriptional activation and is also a prerequisite for H3K4me and H3K79me formation.</text>
</comment>
<dbReference type="InterPro" id="IPR013083">
    <property type="entry name" value="Znf_RING/FYVE/PHD"/>
</dbReference>
<evidence type="ECO:0000256" key="1">
    <source>
        <dbReference type="ARBA" id="ARBA00000900"/>
    </source>
</evidence>
<evidence type="ECO:0000256" key="14">
    <source>
        <dbReference type="PROSITE-ProRule" id="PRU00175"/>
    </source>
</evidence>
<evidence type="ECO:0000256" key="9">
    <source>
        <dbReference type="ARBA" id="ARBA00022833"/>
    </source>
</evidence>
<dbReference type="GO" id="GO:0008270">
    <property type="term" value="F:zinc ion binding"/>
    <property type="evidence" value="ECO:0007669"/>
    <property type="project" value="UniProtKB-KW"/>
</dbReference>
<keyword evidence="5 15" id="KW-0808">Transferase</keyword>
<evidence type="ECO:0000256" key="5">
    <source>
        <dbReference type="ARBA" id="ARBA00022679"/>
    </source>
</evidence>
<keyword evidence="20" id="KW-1185">Reference proteome</keyword>
<sequence length="705" mass="81260">MEDKKRPSSFESSQSPKRPHVDNDGDESLGQLTQEDIVQFQKEAIFRQMKVYLRERDMLQKKIDEMEPRYNRVQKAFSALDVWWDSLLNTLIPETNTEGADNIPKTLLFKAVATTADGDADLEPELKKKNELIKEKLGPLFKTLNSASTDEANKLQDSLNHLSASLNQIRAENDALKLNRDTLSSQLNEVTNKYLEAEKKIERLESPSLNRIVKASTMNTEQANGKASQEPENGNEGNENQQPVSKEVTEELERAKNALEESQAVVSKQKQQLDQQEVEITNLNNHIRELSARFMNLTEDDLRQSAAFQSLKTANNDLKHRMSQLDYTNEQLMKEKRELKVEREDYLHKVKTRFQEQKEEMEQQMTKLEQDVARIRAARDEILSELHTKKAAEHERDKSITELKGLLEVRDTRIKTLEEEIKRLKDEGADKEAQLANIEDASVEDLKQLVQKLQRQNKNLSAEIPSLEQAYAKAHSRATAKVFDVVEREAKMHKLTVEKSKADEKYFGAMRSKDMITNESNKLKTQLTKSSELVQQLKESERQKTHKITDLERQIQDNIASRSASEKELQSIRSRLTEKDHRMESANKHIEKLYADLKKRDSAIRKESDTRRDLELQIEKLRRQVETKKMTSIGGGGSGYEEQIEALRSIALCSLCTKNWKDTAIKTCGHVFCSDCAKERLQVRLRKCPMCNKQYSHNDLLSVHL</sequence>
<dbReference type="CDD" id="cd16499">
    <property type="entry name" value="RING-HC_Bre1-like"/>
    <property type="match status" value="1"/>
</dbReference>
<dbReference type="VEuPathDB" id="FungiDB:TRICI_004553"/>
<feature type="region of interest" description="Disordered" evidence="17">
    <location>
        <begin position="559"/>
        <end position="584"/>
    </location>
</feature>
<dbReference type="SMART" id="SM00184">
    <property type="entry name" value="RING"/>
    <property type="match status" value="1"/>
</dbReference>
<dbReference type="Pfam" id="PF13920">
    <property type="entry name" value="zf-C3HC4_3"/>
    <property type="match status" value="1"/>
</dbReference>
<comment type="similarity">
    <text evidence="4 15">Belongs to the BRE1 family.</text>
</comment>
<dbReference type="InterPro" id="IPR013956">
    <property type="entry name" value="E3_ubiquit_lig_Bre1"/>
</dbReference>
<dbReference type="EC" id="2.3.2.27" evidence="15"/>
<keyword evidence="8 15" id="KW-0833">Ubl conjugation pathway</keyword>
<organism evidence="19 20">
    <name type="scientific">Trichomonascus ciferrii</name>
    <dbReference type="NCBI Taxonomy" id="44093"/>
    <lineage>
        <taxon>Eukaryota</taxon>
        <taxon>Fungi</taxon>
        <taxon>Dikarya</taxon>
        <taxon>Ascomycota</taxon>
        <taxon>Saccharomycotina</taxon>
        <taxon>Dipodascomycetes</taxon>
        <taxon>Dipodascales</taxon>
        <taxon>Trichomonascaceae</taxon>
        <taxon>Trichomonascus</taxon>
        <taxon>Trichomonascus ciferrii complex</taxon>
    </lineage>
</organism>
<evidence type="ECO:0000256" key="2">
    <source>
        <dbReference type="ARBA" id="ARBA00004123"/>
    </source>
</evidence>
<evidence type="ECO:0000259" key="18">
    <source>
        <dbReference type="PROSITE" id="PS50089"/>
    </source>
</evidence>
<evidence type="ECO:0000256" key="8">
    <source>
        <dbReference type="ARBA" id="ARBA00022786"/>
    </source>
</evidence>
<evidence type="ECO:0000256" key="12">
    <source>
        <dbReference type="ARBA" id="ARBA00023242"/>
    </source>
</evidence>
<evidence type="ECO:0000256" key="4">
    <source>
        <dbReference type="ARBA" id="ARBA00005555"/>
    </source>
</evidence>
<comment type="pathway">
    <text evidence="3 15">Protein modification; protein ubiquitination.</text>
</comment>
<keyword evidence="10 15" id="KW-0156">Chromatin regulator</keyword>
<evidence type="ECO:0000256" key="17">
    <source>
        <dbReference type="SAM" id="MobiDB-lite"/>
    </source>
</evidence>
<evidence type="ECO:0000256" key="10">
    <source>
        <dbReference type="ARBA" id="ARBA00022853"/>
    </source>
</evidence>
<dbReference type="GO" id="GO:0005634">
    <property type="term" value="C:nucleus"/>
    <property type="evidence" value="ECO:0007669"/>
    <property type="project" value="UniProtKB-SubCell"/>
</dbReference>
<keyword evidence="6 15" id="KW-0479">Metal-binding</keyword>
<proteinExistence type="inferred from homology"/>
<feature type="compositionally biased region" description="Low complexity" evidence="17">
    <location>
        <begin position="230"/>
        <end position="243"/>
    </location>
</feature>
<feature type="coiled-coil region" evidence="16">
    <location>
        <begin position="604"/>
        <end position="631"/>
    </location>
</feature>
<reference evidence="19" key="1">
    <citation type="journal article" date="2019" name="G3 (Bethesda)">
        <title>Genome Assemblies of Two Rare Opportunistic Yeast Pathogens: Diutina rugosa (syn. Candida rugosa) and Trichomonascus ciferrii (syn. Candida ciferrii).</title>
        <authorList>
            <person name="Mixao V."/>
            <person name="Saus E."/>
            <person name="Hansen A.P."/>
            <person name="Lass-Florl C."/>
            <person name="Gabaldon T."/>
        </authorList>
    </citation>
    <scope>NUCLEOTIDE SEQUENCE</scope>
    <source>
        <strain evidence="19">CBS 4856</strain>
    </source>
</reference>
<feature type="compositionally biased region" description="Polar residues" evidence="17">
    <location>
        <begin position="218"/>
        <end position="227"/>
    </location>
</feature>
<evidence type="ECO:0000256" key="6">
    <source>
        <dbReference type="ARBA" id="ARBA00022723"/>
    </source>
</evidence>
<keyword evidence="7 14" id="KW-0863">Zinc-finger</keyword>
<evidence type="ECO:0000256" key="11">
    <source>
        <dbReference type="ARBA" id="ARBA00023054"/>
    </source>
</evidence>
<dbReference type="EMBL" id="SWFS01000345">
    <property type="protein sequence ID" value="KAA8909241.1"/>
    <property type="molecule type" value="Genomic_DNA"/>
</dbReference>
<dbReference type="SUPFAM" id="SSF57850">
    <property type="entry name" value="RING/U-box"/>
    <property type="match status" value="1"/>
</dbReference>
<evidence type="ECO:0000256" key="7">
    <source>
        <dbReference type="ARBA" id="ARBA00022771"/>
    </source>
</evidence>
<dbReference type="AlphaFoldDB" id="A0A642V5G3"/>
<keyword evidence="11 15" id="KW-0175">Coiled coil</keyword>
<dbReference type="InterPro" id="IPR058643">
    <property type="entry name" value="BRE1-like_CC"/>
</dbReference>
<evidence type="ECO:0000313" key="19">
    <source>
        <dbReference type="EMBL" id="KAA8909241.1"/>
    </source>
</evidence>
<dbReference type="InterPro" id="IPR017907">
    <property type="entry name" value="Znf_RING_CS"/>
</dbReference>
<dbReference type="PROSITE" id="PS00518">
    <property type="entry name" value="ZF_RING_1"/>
    <property type="match status" value="1"/>
</dbReference>
<dbReference type="PANTHER" id="PTHR23163:SF0">
    <property type="entry name" value="E3 UBIQUITIN-PROTEIN LIGASE BRE1"/>
    <property type="match status" value="1"/>
</dbReference>
<name>A0A642V5G3_9ASCO</name>
<dbReference type="PROSITE" id="PS50089">
    <property type="entry name" value="ZF_RING_2"/>
    <property type="match status" value="1"/>
</dbReference>
<evidence type="ECO:0000256" key="16">
    <source>
        <dbReference type="SAM" id="Coils"/>
    </source>
</evidence>
<feature type="coiled-coil region" evidence="16">
    <location>
        <begin position="152"/>
        <end position="207"/>
    </location>
</feature>
<evidence type="ECO:0000256" key="13">
    <source>
        <dbReference type="ARBA" id="ARBA00059679"/>
    </source>
</evidence>
<protein>
    <recommendedName>
        <fullName evidence="15">E3 ubiquitin protein ligase</fullName>
        <ecNumber evidence="15">2.3.2.27</ecNumber>
    </recommendedName>
</protein>
<evidence type="ECO:0000313" key="20">
    <source>
        <dbReference type="Proteomes" id="UP000761534"/>
    </source>
</evidence>
<dbReference type="GO" id="GO:0033503">
    <property type="term" value="C:HULC complex"/>
    <property type="evidence" value="ECO:0007669"/>
    <property type="project" value="TreeGrafter"/>
</dbReference>
<dbReference type="OrthoDB" id="654191at2759"/>
<keyword evidence="12 15" id="KW-0539">Nucleus</keyword>
<dbReference type="GO" id="GO:0016567">
    <property type="term" value="P:protein ubiquitination"/>
    <property type="evidence" value="ECO:0007669"/>
    <property type="project" value="UniProtKB-UniRule"/>
</dbReference>
<dbReference type="GO" id="GO:0061630">
    <property type="term" value="F:ubiquitin protein ligase activity"/>
    <property type="evidence" value="ECO:0007669"/>
    <property type="project" value="UniProtKB-EC"/>
</dbReference>
<comment type="subcellular location">
    <subcellularLocation>
        <location evidence="2 15">Nucleus</location>
    </subcellularLocation>
</comment>
<feature type="region of interest" description="Disordered" evidence="17">
    <location>
        <begin position="1"/>
        <end position="28"/>
    </location>
</feature>
<keyword evidence="9 15" id="KW-0862">Zinc</keyword>
<dbReference type="Gene3D" id="3.30.40.10">
    <property type="entry name" value="Zinc/RING finger domain, C3HC4 (zinc finger)"/>
    <property type="match status" value="1"/>
</dbReference>
<feature type="compositionally biased region" description="Basic and acidic residues" evidence="17">
    <location>
        <begin position="564"/>
        <end position="584"/>
    </location>
</feature>
<comment type="catalytic activity">
    <reaction evidence="1 15">
        <text>S-ubiquitinyl-[E2 ubiquitin-conjugating enzyme]-L-cysteine + [acceptor protein]-L-lysine = [E2 ubiquitin-conjugating enzyme]-L-cysteine + N(6)-ubiquitinyl-[acceptor protein]-L-lysine.</text>
        <dbReference type="EC" id="2.3.2.27"/>
    </reaction>
</comment>
<dbReference type="Proteomes" id="UP000761534">
    <property type="component" value="Unassembled WGS sequence"/>
</dbReference>
<dbReference type="UniPathway" id="UPA00143"/>
<dbReference type="Pfam" id="PF26095">
    <property type="entry name" value="CC_Bre1"/>
    <property type="match status" value="1"/>
</dbReference>
<dbReference type="Pfam" id="PF08647">
    <property type="entry name" value="BRE1"/>
    <property type="match status" value="1"/>
</dbReference>